<proteinExistence type="predicted"/>
<reference evidence="3 4" key="1">
    <citation type="submission" date="2017-04" db="EMBL/GenBank/DDBJ databases">
        <authorList>
            <person name="Afonso C.L."/>
            <person name="Miller P.J."/>
            <person name="Scott M.A."/>
            <person name="Spackman E."/>
            <person name="Goraichik I."/>
            <person name="Dimitrov K.M."/>
            <person name="Suarez D.L."/>
            <person name="Swayne D.E."/>
        </authorList>
    </citation>
    <scope>NUCLEOTIDE SEQUENCE [LARGE SCALE GENOMIC DNA]</scope>
    <source>
        <strain evidence="4">XA(T)</strain>
    </source>
</reference>
<dbReference type="InterPro" id="IPR044068">
    <property type="entry name" value="CB"/>
</dbReference>
<dbReference type="PROSITE" id="PS51900">
    <property type="entry name" value="CB"/>
    <property type="match status" value="1"/>
</dbReference>
<dbReference type="InterPro" id="IPR013762">
    <property type="entry name" value="Integrase-like_cat_sf"/>
</dbReference>
<dbReference type="InterPro" id="IPR053876">
    <property type="entry name" value="Phage_int_M"/>
</dbReference>
<keyword evidence="2" id="KW-0233">DNA recombination</keyword>
<evidence type="ECO:0000256" key="1">
    <source>
        <dbReference type="ARBA" id="ARBA00023125"/>
    </source>
</evidence>
<dbReference type="Pfam" id="PF00589">
    <property type="entry name" value="Phage_integrase"/>
    <property type="match status" value="1"/>
</dbReference>
<evidence type="ECO:0000256" key="2">
    <source>
        <dbReference type="ARBA" id="ARBA00023172"/>
    </source>
</evidence>
<dbReference type="Pfam" id="PF22022">
    <property type="entry name" value="Phage_int_M"/>
    <property type="match status" value="1"/>
</dbReference>
<dbReference type="AlphaFoldDB" id="A0A1X9LMQ4"/>
<evidence type="ECO:0000313" key="3">
    <source>
        <dbReference type="EMBL" id="ARJ06486.1"/>
    </source>
</evidence>
<dbReference type="PROSITE" id="PS51898">
    <property type="entry name" value="TYR_RECOMBINASE"/>
    <property type="match status" value="1"/>
</dbReference>
<name>A0A1X9LMQ4_9MICO</name>
<dbReference type="Proteomes" id="UP000192775">
    <property type="component" value="Chromosome"/>
</dbReference>
<organism evidence="3 4">
    <name type="scientific">Cnuibacter physcomitrellae</name>
    <dbReference type="NCBI Taxonomy" id="1619308"/>
    <lineage>
        <taxon>Bacteria</taxon>
        <taxon>Bacillati</taxon>
        <taxon>Actinomycetota</taxon>
        <taxon>Actinomycetes</taxon>
        <taxon>Micrococcales</taxon>
        <taxon>Microbacteriaceae</taxon>
        <taxon>Cnuibacter</taxon>
    </lineage>
</organism>
<dbReference type="InterPro" id="IPR011010">
    <property type="entry name" value="DNA_brk_join_enz"/>
</dbReference>
<dbReference type="PANTHER" id="PTHR30349">
    <property type="entry name" value="PHAGE INTEGRASE-RELATED"/>
    <property type="match status" value="1"/>
</dbReference>
<dbReference type="InterPro" id="IPR050090">
    <property type="entry name" value="Tyrosine_recombinase_XerCD"/>
</dbReference>
<dbReference type="InterPro" id="IPR002104">
    <property type="entry name" value="Integrase_catalytic"/>
</dbReference>
<dbReference type="SUPFAM" id="SSF56349">
    <property type="entry name" value="DNA breaking-rejoining enzymes"/>
    <property type="match status" value="1"/>
</dbReference>
<dbReference type="GO" id="GO:0006310">
    <property type="term" value="P:DNA recombination"/>
    <property type="evidence" value="ECO:0007669"/>
    <property type="project" value="UniProtKB-KW"/>
</dbReference>
<dbReference type="PANTHER" id="PTHR30349:SF91">
    <property type="entry name" value="INTA PROTEIN"/>
    <property type="match status" value="1"/>
</dbReference>
<dbReference type="InterPro" id="IPR010998">
    <property type="entry name" value="Integrase_recombinase_N"/>
</dbReference>
<dbReference type="KEGG" id="cphy:B5808_15635"/>
<dbReference type="STRING" id="1619308.B5808_15635"/>
<dbReference type="Gene3D" id="1.10.443.10">
    <property type="entry name" value="Intergrase catalytic core"/>
    <property type="match status" value="1"/>
</dbReference>
<protein>
    <submittedName>
        <fullName evidence="3">Uncharacterized protein</fullName>
    </submittedName>
</protein>
<evidence type="ECO:0000313" key="4">
    <source>
        <dbReference type="Proteomes" id="UP000192775"/>
    </source>
</evidence>
<dbReference type="GO" id="GO:0015074">
    <property type="term" value="P:DNA integration"/>
    <property type="evidence" value="ECO:0007669"/>
    <property type="project" value="InterPro"/>
</dbReference>
<dbReference type="CDD" id="cd01189">
    <property type="entry name" value="INT_ICEBs1_C_like"/>
    <property type="match status" value="1"/>
</dbReference>
<dbReference type="EMBL" id="CP020715">
    <property type="protein sequence ID" value="ARJ06486.1"/>
    <property type="molecule type" value="Genomic_DNA"/>
</dbReference>
<accession>A0A1X9LMQ4</accession>
<keyword evidence="1" id="KW-0238">DNA-binding</keyword>
<sequence length="394" mass="43669">MTSSASQGTYFEVVKNGQLRWKAELDFPRKLDGRRDRRSRVCLTQKAAKAALNDLRRERDNLAQARASAPTFAAAAEQWFSGIPKSRAPKTLESYRYLLDSFVLPTFSAVHVDRIELASVQTWLTDLAADYSPNTVKRAKQCFGAVLNFCVRAGTLQRNVVATAQTPDIGPGEDAVCQPYSLAEVRSLLRAAEGSDLYPILLLAVHYGLRRGEVLGLTWADLILDGDHPQIRIRGSLHEARGIARESGVRPTEVKLGATKTRSSRRTIAIAPPIADALRQRRDRQEEWQEAAGDSWTRNPLNLVFTDRFGAPLYPTSVARSFQRLAAKAGLRRIRFHDLRHTAAVMMLEAGTPIESVSQALGHASIEITKRVYAPYVQALIDRAAHAVTVYIGV</sequence>
<keyword evidence="4" id="KW-1185">Reference proteome</keyword>
<dbReference type="GO" id="GO:0003677">
    <property type="term" value="F:DNA binding"/>
    <property type="evidence" value="ECO:0007669"/>
    <property type="project" value="UniProtKB-UniRule"/>
</dbReference>
<gene>
    <name evidence="3" type="ORF">B5808_15635</name>
</gene>
<dbReference type="Gene3D" id="1.10.150.130">
    <property type="match status" value="1"/>
</dbReference>